<keyword evidence="1" id="KW-0479">Metal-binding</keyword>
<evidence type="ECO:0000256" key="2">
    <source>
        <dbReference type="SAM" id="MobiDB-lite"/>
    </source>
</evidence>
<feature type="compositionally biased region" description="Polar residues" evidence="2">
    <location>
        <begin position="29"/>
        <end position="41"/>
    </location>
</feature>
<dbReference type="InParanoid" id="D8Q1D6"/>
<dbReference type="AlphaFoldDB" id="D8Q1D6"/>
<dbReference type="VEuPathDB" id="FungiDB:SCHCODRAFT_02598452"/>
<feature type="region of interest" description="Disordered" evidence="2">
    <location>
        <begin position="25"/>
        <end position="52"/>
    </location>
</feature>
<dbReference type="KEGG" id="scm:SCHCO_02598452"/>
<keyword evidence="1" id="KW-0863">Zinc-finger</keyword>
<proteinExistence type="predicted"/>
<organism evidence="5">
    <name type="scientific">Schizophyllum commune (strain H4-8 / FGSC 9210)</name>
    <name type="common">Split gill fungus</name>
    <dbReference type="NCBI Taxonomy" id="578458"/>
    <lineage>
        <taxon>Eukaryota</taxon>
        <taxon>Fungi</taxon>
        <taxon>Dikarya</taxon>
        <taxon>Basidiomycota</taxon>
        <taxon>Agaricomycotina</taxon>
        <taxon>Agaricomycetes</taxon>
        <taxon>Agaricomycetidae</taxon>
        <taxon>Agaricales</taxon>
        <taxon>Schizophyllaceae</taxon>
        <taxon>Schizophyllum</taxon>
    </lineage>
</organism>
<dbReference type="Gene3D" id="3.30.160.60">
    <property type="entry name" value="Classic Zinc Finger"/>
    <property type="match status" value="1"/>
</dbReference>
<feature type="domain" description="C2H2-type" evidence="3">
    <location>
        <begin position="243"/>
        <end position="272"/>
    </location>
</feature>
<dbReference type="PROSITE" id="PS00028">
    <property type="entry name" value="ZINC_FINGER_C2H2_1"/>
    <property type="match status" value="1"/>
</dbReference>
<keyword evidence="1" id="KW-0862">Zinc</keyword>
<evidence type="ECO:0000256" key="1">
    <source>
        <dbReference type="PROSITE-ProRule" id="PRU00042"/>
    </source>
</evidence>
<dbReference type="GeneID" id="9590867"/>
<accession>D8Q1D6</accession>
<evidence type="ECO:0000259" key="3">
    <source>
        <dbReference type="PROSITE" id="PS50157"/>
    </source>
</evidence>
<feature type="region of interest" description="Disordered" evidence="2">
    <location>
        <begin position="187"/>
        <end position="244"/>
    </location>
</feature>
<dbReference type="OrthoDB" id="3437960at2759"/>
<dbReference type="RefSeq" id="XP_003033393.1">
    <property type="nucleotide sequence ID" value="XM_003033347.1"/>
</dbReference>
<name>D8Q1D6_SCHCM</name>
<keyword evidence="5" id="KW-1185">Reference proteome</keyword>
<dbReference type="HOGENOM" id="CLU_912630_0_0_1"/>
<evidence type="ECO:0000313" key="5">
    <source>
        <dbReference type="Proteomes" id="UP000007431"/>
    </source>
</evidence>
<dbReference type="EMBL" id="GL377305">
    <property type="protein sequence ID" value="EFI98490.1"/>
    <property type="molecule type" value="Genomic_DNA"/>
</dbReference>
<reference evidence="4 5" key="1">
    <citation type="journal article" date="2010" name="Nat. Biotechnol.">
        <title>Genome sequence of the model mushroom Schizophyllum commune.</title>
        <authorList>
            <person name="Ohm R.A."/>
            <person name="de Jong J.F."/>
            <person name="Lugones L.G."/>
            <person name="Aerts A."/>
            <person name="Kothe E."/>
            <person name="Stajich J.E."/>
            <person name="de Vries R.P."/>
            <person name="Record E."/>
            <person name="Levasseur A."/>
            <person name="Baker S.E."/>
            <person name="Bartholomew K.A."/>
            <person name="Coutinho P.M."/>
            <person name="Erdmann S."/>
            <person name="Fowler T.J."/>
            <person name="Gathman A.C."/>
            <person name="Lombard V."/>
            <person name="Henrissat B."/>
            <person name="Knabe N."/>
            <person name="Kuees U."/>
            <person name="Lilly W.W."/>
            <person name="Lindquist E."/>
            <person name="Lucas S."/>
            <person name="Magnuson J.K."/>
            <person name="Piumi F."/>
            <person name="Raudaskoski M."/>
            <person name="Salamov A."/>
            <person name="Schmutz J."/>
            <person name="Schwarze F.W.M.R."/>
            <person name="vanKuyk P.A."/>
            <person name="Horton J.S."/>
            <person name="Grigoriev I.V."/>
            <person name="Woesten H.A.B."/>
        </authorList>
    </citation>
    <scope>NUCLEOTIDE SEQUENCE [LARGE SCALE GENOMIC DNA]</scope>
    <source>
        <strain evidence="5">H4-8 / FGSC 9210</strain>
    </source>
</reference>
<gene>
    <name evidence="4" type="ORF">SCHCODRAFT_256903</name>
</gene>
<dbReference type="Proteomes" id="UP000007431">
    <property type="component" value="Unassembled WGS sequence"/>
</dbReference>
<sequence>MISDQTWNPEYLDCERQLRDFDRLYGDASFSQEPSTAQQKPPKSDEREGYSLEASTEATFTENLSMSLQELFPEGFGPAYLPPAEREGVATRASTGDGGGSLGAGVVTMHASTSANPPLVGVVGEQAGFVGERTGDFQAGDVTSYVAPRNDQHEFDFGEPLSAKAGSQAVEQPRFPYDPNFALAVPQDSQGTTYAGPVPAWPSSRSNVDGIANERPKPRDDVSSKSRQEANKGRRSDKESPGMPCKWSGCTSTFTKKYNLDEHMKLHYNLGEFVCCVSSCEKRSNTRHLQRSHHIRKHHIAREYA</sequence>
<dbReference type="GO" id="GO:0008270">
    <property type="term" value="F:zinc ion binding"/>
    <property type="evidence" value="ECO:0007669"/>
    <property type="project" value="UniProtKB-KW"/>
</dbReference>
<dbReference type="InterPro" id="IPR013087">
    <property type="entry name" value="Znf_C2H2_type"/>
</dbReference>
<feature type="compositionally biased region" description="Basic and acidic residues" evidence="2">
    <location>
        <begin position="212"/>
        <end position="240"/>
    </location>
</feature>
<dbReference type="PROSITE" id="PS50157">
    <property type="entry name" value="ZINC_FINGER_C2H2_2"/>
    <property type="match status" value="1"/>
</dbReference>
<protein>
    <submittedName>
        <fullName evidence="4">Expressed protein</fullName>
    </submittedName>
</protein>
<evidence type="ECO:0000313" key="4">
    <source>
        <dbReference type="EMBL" id="EFI98490.1"/>
    </source>
</evidence>
<dbReference type="SMART" id="SM00355">
    <property type="entry name" value="ZnF_C2H2"/>
    <property type="match status" value="2"/>
</dbReference>